<dbReference type="GO" id="GO:0043107">
    <property type="term" value="P:type IV pilus-dependent motility"/>
    <property type="evidence" value="ECO:0007669"/>
    <property type="project" value="InterPro"/>
</dbReference>
<name>A0A2M7TFK1_9BACT</name>
<dbReference type="InterPro" id="IPR014717">
    <property type="entry name" value="Transl_elong_EF1B/ribsomal_bS6"/>
</dbReference>
<keyword evidence="1" id="KW-0812">Transmembrane</keyword>
<accession>A0A2M7TFK1</accession>
<gene>
    <name evidence="2" type="ORF">COY31_02035</name>
</gene>
<keyword evidence="1" id="KW-0472">Membrane</keyword>
<evidence type="ECO:0000313" key="3">
    <source>
        <dbReference type="Proteomes" id="UP000230553"/>
    </source>
</evidence>
<proteinExistence type="predicted"/>
<dbReference type="Gene3D" id="3.30.70.60">
    <property type="match status" value="1"/>
</dbReference>
<reference evidence="3" key="1">
    <citation type="submission" date="2017-09" db="EMBL/GenBank/DDBJ databases">
        <title>Depth-based differentiation of microbial function through sediment-hosted aquifers and enrichment of novel symbionts in the deep terrestrial subsurface.</title>
        <authorList>
            <person name="Probst A.J."/>
            <person name="Ladd B."/>
            <person name="Jarett J.K."/>
            <person name="Geller-Mcgrath D.E."/>
            <person name="Sieber C.M.K."/>
            <person name="Emerson J.B."/>
            <person name="Anantharaman K."/>
            <person name="Thomas B.C."/>
            <person name="Malmstrom R."/>
            <person name="Stieglmeier M."/>
            <person name="Klingl A."/>
            <person name="Woyke T."/>
            <person name="Ryan C.M."/>
            <person name="Banfield J.F."/>
        </authorList>
    </citation>
    <scope>NUCLEOTIDE SEQUENCE [LARGE SCALE GENOMIC DNA]</scope>
</reference>
<dbReference type="Pfam" id="PF04350">
    <property type="entry name" value="PilO"/>
    <property type="match status" value="1"/>
</dbReference>
<dbReference type="GO" id="GO:0043683">
    <property type="term" value="P:type IV pilus assembly"/>
    <property type="evidence" value="ECO:0007669"/>
    <property type="project" value="InterPro"/>
</dbReference>
<protein>
    <submittedName>
        <fullName evidence="2">Uncharacterized protein</fullName>
    </submittedName>
</protein>
<evidence type="ECO:0000256" key="1">
    <source>
        <dbReference type="SAM" id="Phobius"/>
    </source>
</evidence>
<dbReference type="InterPro" id="IPR007445">
    <property type="entry name" value="PilO"/>
</dbReference>
<sequence length="178" mass="20082">MRVDKKDMEFKKRLLIIIGIPLGICALLIAVIVFIGFDIESKAKQANEQRLVFLSRLAVADSLTSLKKDSEQIKNYYAVLENAIPQRDRLVLFPRDINAIGKQNNLDINITLGEGSGVEATQLWLTNFKITGKGNIENLMNFIKALDSGQYLIGFKSLDFTRENDNFRTLLEGQVFSL</sequence>
<dbReference type="AlphaFoldDB" id="A0A2M7TFK1"/>
<dbReference type="Proteomes" id="UP000230553">
    <property type="component" value="Unassembled WGS sequence"/>
</dbReference>
<dbReference type="EMBL" id="PFNM01000038">
    <property type="protein sequence ID" value="PIZ44712.1"/>
    <property type="molecule type" value="Genomic_DNA"/>
</dbReference>
<feature type="transmembrane region" description="Helical" evidence="1">
    <location>
        <begin position="14"/>
        <end position="37"/>
    </location>
</feature>
<keyword evidence="1" id="KW-1133">Transmembrane helix</keyword>
<comment type="caution">
    <text evidence="2">The sequence shown here is derived from an EMBL/GenBank/DDBJ whole genome shotgun (WGS) entry which is preliminary data.</text>
</comment>
<organism evidence="2 3">
    <name type="scientific">Candidatus Wolfebacteria bacterium CG_4_10_14_0_2_um_filter_39_18</name>
    <dbReference type="NCBI Taxonomy" id="1975061"/>
    <lineage>
        <taxon>Bacteria</taxon>
        <taxon>Candidatus Wolfeibacteriota</taxon>
    </lineage>
</organism>
<evidence type="ECO:0000313" key="2">
    <source>
        <dbReference type="EMBL" id="PIZ44712.1"/>
    </source>
</evidence>